<dbReference type="AlphaFoldDB" id="A0AAD4MQG1"/>
<proteinExistence type="predicted"/>
<feature type="chain" id="PRO_5042095774" evidence="1">
    <location>
        <begin position="19"/>
        <end position="260"/>
    </location>
</feature>
<name>A0AAD4MQG1_9BILA</name>
<gene>
    <name evidence="2" type="ORF">DdX_16668</name>
</gene>
<evidence type="ECO:0000313" key="3">
    <source>
        <dbReference type="Proteomes" id="UP001201812"/>
    </source>
</evidence>
<comment type="caution">
    <text evidence="2">The sequence shown here is derived from an EMBL/GenBank/DDBJ whole genome shotgun (WGS) entry which is preliminary data.</text>
</comment>
<organism evidence="2 3">
    <name type="scientific">Ditylenchus destructor</name>
    <dbReference type="NCBI Taxonomy" id="166010"/>
    <lineage>
        <taxon>Eukaryota</taxon>
        <taxon>Metazoa</taxon>
        <taxon>Ecdysozoa</taxon>
        <taxon>Nematoda</taxon>
        <taxon>Chromadorea</taxon>
        <taxon>Rhabditida</taxon>
        <taxon>Tylenchina</taxon>
        <taxon>Tylenchomorpha</taxon>
        <taxon>Sphaerularioidea</taxon>
        <taxon>Anguinidae</taxon>
        <taxon>Anguininae</taxon>
        <taxon>Ditylenchus</taxon>
    </lineage>
</organism>
<sequence length="260" mass="29151">MAKVCLILIIITQYLVLAPAPSKHTFQVVSYDDVEKSLKNVEIPLDEENSIKMNSLWLTVCSDRKKFIDGKEVDEISVRLTHSNGVLFTKGAVAFSIQNNHEKNDKNVTLDLSEPKIVYVHFKSSQHVAKVFKTEVPIDLEKATLGEVQFNGSGDVTEMEIWTEVTKKWGSAVRVYAQTFRGFKSGNTEIRVIEKPPQAKEGGQLEGTDKKVHDCMTSGSTKISARGLKLYVQLTEGEDSFVKKFGMEIPSCRRHKGKTQ</sequence>
<dbReference type="EMBL" id="JAKKPZ010000143">
    <property type="protein sequence ID" value="KAI1700513.1"/>
    <property type="molecule type" value="Genomic_DNA"/>
</dbReference>
<evidence type="ECO:0000313" key="2">
    <source>
        <dbReference type="EMBL" id="KAI1700513.1"/>
    </source>
</evidence>
<accession>A0AAD4MQG1</accession>
<keyword evidence="1" id="KW-0732">Signal</keyword>
<reference evidence="2" key="1">
    <citation type="submission" date="2022-01" db="EMBL/GenBank/DDBJ databases">
        <title>Genome Sequence Resource for Two Populations of Ditylenchus destructor, the Migratory Endoparasitic Phytonematode.</title>
        <authorList>
            <person name="Zhang H."/>
            <person name="Lin R."/>
            <person name="Xie B."/>
        </authorList>
    </citation>
    <scope>NUCLEOTIDE SEQUENCE</scope>
    <source>
        <strain evidence="2">BazhouSP</strain>
    </source>
</reference>
<feature type="signal peptide" evidence="1">
    <location>
        <begin position="1"/>
        <end position="18"/>
    </location>
</feature>
<protein>
    <submittedName>
        <fullName evidence="2">Uncharacterized protein</fullName>
    </submittedName>
</protein>
<keyword evidence="3" id="KW-1185">Reference proteome</keyword>
<dbReference type="Proteomes" id="UP001201812">
    <property type="component" value="Unassembled WGS sequence"/>
</dbReference>
<evidence type="ECO:0000256" key="1">
    <source>
        <dbReference type="SAM" id="SignalP"/>
    </source>
</evidence>